<dbReference type="AlphaFoldDB" id="A0A1Y5XUP0"/>
<name>A0A1Y5XUP0_KIBAR</name>
<evidence type="ECO:0000313" key="2">
    <source>
        <dbReference type="Proteomes" id="UP000192674"/>
    </source>
</evidence>
<gene>
    <name evidence="1" type="ORF">SAMN05661093_05156</name>
</gene>
<organism evidence="1 2">
    <name type="scientific">Kibdelosporangium aridum</name>
    <dbReference type="NCBI Taxonomy" id="2030"/>
    <lineage>
        <taxon>Bacteria</taxon>
        <taxon>Bacillati</taxon>
        <taxon>Actinomycetota</taxon>
        <taxon>Actinomycetes</taxon>
        <taxon>Pseudonocardiales</taxon>
        <taxon>Pseudonocardiaceae</taxon>
        <taxon>Kibdelosporangium</taxon>
    </lineage>
</organism>
<sequence>MPLTSSWRPAKSGVEGVYLGPTPTFEEWYDAWLTEALTKLTR</sequence>
<accession>A0A1Y5XUP0</accession>
<evidence type="ECO:0000313" key="1">
    <source>
        <dbReference type="EMBL" id="SMD14878.1"/>
    </source>
</evidence>
<dbReference type="EMBL" id="FWXV01000004">
    <property type="protein sequence ID" value="SMD14878.1"/>
    <property type="molecule type" value="Genomic_DNA"/>
</dbReference>
<dbReference type="RefSeq" id="WP_268811588.1">
    <property type="nucleotide sequence ID" value="NZ_FWXV01000004.1"/>
</dbReference>
<proteinExistence type="predicted"/>
<keyword evidence="2" id="KW-1185">Reference proteome</keyword>
<dbReference type="Proteomes" id="UP000192674">
    <property type="component" value="Unassembled WGS sequence"/>
</dbReference>
<reference evidence="1 2" key="1">
    <citation type="submission" date="2017-04" db="EMBL/GenBank/DDBJ databases">
        <authorList>
            <person name="Afonso C.L."/>
            <person name="Miller P.J."/>
            <person name="Scott M.A."/>
            <person name="Spackman E."/>
            <person name="Goraichik I."/>
            <person name="Dimitrov K.M."/>
            <person name="Suarez D.L."/>
            <person name="Swayne D.E."/>
        </authorList>
    </citation>
    <scope>NUCLEOTIDE SEQUENCE [LARGE SCALE GENOMIC DNA]</scope>
    <source>
        <strain evidence="1 2">DSM 43828</strain>
    </source>
</reference>
<protein>
    <submittedName>
        <fullName evidence="1">Uncharacterized protein</fullName>
    </submittedName>
</protein>